<reference evidence="2 3" key="1">
    <citation type="submission" date="2018-08" db="EMBL/GenBank/DDBJ databases">
        <title>Horizontal acquisition of hydrogen conversion ability and other habitat adaptations in Hydrogenovibrio crunogenus strains.</title>
        <authorList>
            <person name="Gonnella G."/>
            <person name="Adam N."/>
            <person name="Perner M."/>
        </authorList>
    </citation>
    <scope>NUCLEOTIDE SEQUENCE [LARGE SCALE GENOMIC DNA]</scope>
    <source>
        <strain evidence="2 3">SP-41</strain>
    </source>
</reference>
<organism evidence="2 3">
    <name type="scientific">Hydrogenovibrio crunogenus</name>
    <dbReference type="NCBI Taxonomy" id="39765"/>
    <lineage>
        <taxon>Bacteria</taxon>
        <taxon>Pseudomonadati</taxon>
        <taxon>Pseudomonadota</taxon>
        <taxon>Gammaproteobacteria</taxon>
        <taxon>Thiotrichales</taxon>
        <taxon>Piscirickettsiaceae</taxon>
        <taxon>Hydrogenovibrio</taxon>
    </lineage>
</organism>
<dbReference type="InterPro" id="IPR003959">
    <property type="entry name" value="ATPase_AAA_core"/>
</dbReference>
<dbReference type="Proteomes" id="UP000296201">
    <property type="component" value="Chromosome"/>
</dbReference>
<evidence type="ECO:0000313" key="3">
    <source>
        <dbReference type="Proteomes" id="UP000296201"/>
    </source>
</evidence>
<dbReference type="AlphaFoldDB" id="A0A4P7NZ01"/>
<evidence type="ECO:0000313" key="2">
    <source>
        <dbReference type="EMBL" id="QBZ82745.1"/>
    </source>
</evidence>
<dbReference type="GO" id="GO:0030163">
    <property type="term" value="P:protein catabolic process"/>
    <property type="evidence" value="ECO:0007669"/>
    <property type="project" value="InterPro"/>
</dbReference>
<dbReference type="InterPro" id="IPR027065">
    <property type="entry name" value="Lon_Prtase"/>
</dbReference>
<proteinExistence type="predicted"/>
<dbReference type="EMBL" id="CP032096">
    <property type="protein sequence ID" value="QBZ82745.1"/>
    <property type="molecule type" value="Genomic_DNA"/>
</dbReference>
<dbReference type="GO" id="GO:0004252">
    <property type="term" value="F:serine-type endopeptidase activity"/>
    <property type="evidence" value="ECO:0007669"/>
    <property type="project" value="UniProtKB-EC"/>
</dbReference>
<accession>A0A4P7NZ01</accession>
<protein>
    <submittedName>
        <fullName evidence="2">Lon protease</fullName>
        <ecNumber evidence="2">3.4.21.53</ecNumber>
    </submittedName>
</protein>
<dbReference type="GO" id="GO:0016887">
    <property type="term" value="F:ATP hydrolysis activity"/>
    <property type="evidence" value="ECO:0007669"/>
    <property type="project" value="InterPro"/>
</dbReference>
<dbReference type="Pfam" id="PF00004">
    <property type="entry name" value="AAA"/>
    <property type="match status" value="1"/>
</dbReference>
<keyword evidence="2" id="KW-0645">Protease</keyword>
<keyword evidence="3" id="KW-1185">Reference proteome</keyword>
<keyword evidence="2" id="KW-0378">Hydrolase</keyword>
<dbReference type="PANTHER" id="PTHR10046">
    <property type="entry name" value="ATP DEPENDENT LON PROTEASE FAMILY MEMBER"/>
    <property type="match status" value="1"/>
</dbReference>
<dbReference type="Gene3D" id="3.40.50.300">
    <property type="entry name" value="P-loop containing nucleotide triphosphate hydrolases"/>
    <property type="match status" value="1"/>
</dbReference>
<feature type="domain" description="ATPase AAA-type core" evidence="1">
    <location>
        <begin position="120"/>
        <end position="258"/>
    </location>
</feature>
<sequence length="349" mass="39211">METEMVWGRAGCTTNDRLQELANQLASKGKFAIISSNSSFEFMKKESGNRGAKDNFAKIKEFYYEGKHYKKVAKVTQQLLKELNKLKKRFPNFIEVIMHIENHLTLKTLGNKNIQIDPLYIWGEPGIGKTEFVFALSEVFGVDLEKCNAGQLGGAIALAGSEPQWSDSAPGLIVQGMMRSENANFIFFMDELEKVNHSGNNGNPLNALYDLLEERSASQFVDQAFTSAVLFDASALIFMASGNSTEGIHPALLSRLNVFEVPLPTIEHMKSIIQNIHVSILEGSDWGSFFDTKLSEEVIDVLIKDQRSVRQVKKSLKNSYVNAYQNKRSYLIVDDLEIIQDKTVPMGFY</sequence>
<dbReference type="GO" id="GO:0006508">
    <property type="term" value="P:proteolysis"/>
    <property type="evidence" value="ECO:0007669"/>
    <property type="project" value="UniProtKB-KW"/>
</dbReference>
<dbReference type="GO" id="GO:0004176">
    <property type="term" value="F:ATP-dependent peptidase activity"/>
    <property type="evidence" value="ECO:0007669"/>
    <property type="project" value="InterPro"/>
</dbReference>
<evidence type="ECO:0000259" key="1">
    <source>
        <dbReference type="Pfam" id="PF00004"/>
    </source>
</evidence>
<gene>
    <name evidence="2" type="primary">lon_1</name>
    <name evidence="2" type="ORF">GHNINEIG_00781</name>
</gene>
<dbReference type="InterPro" id="IPR027417">
    <property type="entry name" value="P-loop_NTPase"/>
</dbReference>
<name>A0A4P7NZ01_9GAMM</name>
<dbReference type="EC" id="3.4.21.53" evidence="2"/>
<dbReference type="SUPFAM" id="SSF52540">
    <property type="entry name" value="P-loop containing nucleoside triphosphate hydrolases"/>
    <property type="match status" value="1"/>
</dbReference>
<dbReference type="GO" id="GO:0005524">
    <property type="term" value="F:ATP binding"/>
    <property type="evidence" value="ECO:0007669"/>
    <property type="project" value="InterPro"/>
</dbReference>